<dbReference type="CDD" id="cd05819">
    <property type="entry name" value="NHL"/>
    <property type="match status" value="1"/>
</dbReference>
<dbReference type="InterPro" id="IPR050952">
    <property type="entry name" value="TRIM-NHL_E3_ligases"/>
</dbReference>
<protein>
    <submittedName>
        <fullName evidence="4">TRIM3 protein</fullName>
    </submittedName>
</protein>
<dbReference type="PANTHER" id="PTHR24104:SF50">
    <property type="entry name" value="SMP-30_GLUCONOLACTONASE_LRE-LIKE REGION DOMAIN-CONTAINING PROTEIN"/>
    <property type="match status" value="1"/>
</dbReference>
<keyword evidence="1" id="KW-0677">Repeat</keyword>
<evidence type="ECO:0000256" key="2">
    <source>
        <dbReference type="PROSITE-ProRule" id="PRU00504"/>
    </source>
</evidence>
<feature type="repeat" description="NHL" evidence="2">
    <location>
        <begin position="293"/>
        <end position="333"/>
    </location>
</feature>
<feature type="compositionally biased region" description="Basic and acidic residues" evidence="3">
    <location>
        <begin position="146"/>
        <end position="166"/>
    </location>
</feature>
<sequence length="563" mass="60446">MAYEQAALVRNPRCLIEAHPAEAPSGLRFTASRAYEMAEPVRLHFRHFELVQPVASSSSRATCETRFWCAPGPVNDKTQDVNLRMVDKFAVNMPYESSDAPPQTLNIAGGARSESPPPVLPPRAVQADRANGVRTEARTPPGVHVDQADSIRTEARPPPRSVHGDRAGGVGTETRPPAKAHPPLEARPTPEGHPPPEPLPPPDACPFREAQPPTETSPPPSPPQDTHGDKAVGRPAIVPRPLQGEDTDDLNPGPCGASGNSNQEEPTRVRRGKRPGPATEIKGGGIDDDIIMFGGTGSEPGQFQGPNGVVASADGEIFVADMHNRRIAVHNMNGTFLRHFPTSLPGSSKRMNPHDVTMDTRVGSDHLWVVGRSWVADHVVQYSRTGSVLGGFTLNKTQSYRGIAFDARRGNILLSASREEQSCVLVTNPNGTVVHTLTHPDMNEPYGVTVDQAGRSFVSDVSADTVFVFNRYGNFLYNFGSYGVEDGQIMRPSGICTAGLGHIVVASSATVRLELFTSAGEYVRSLPAGGQMHSPDGVAVGPRGRLIVTDSTDDTVYIFPTYD</sequence>
<dbReference type="InterPro" id="IPR001258">
    <property type="entry name" value="NHL_repeat"/>
</dbReference>
<dbReference type="Gene3D" id="2.120.10.30">
    <property type="entry name" value="TolB, C-terminal domain"/>
    <property type="match status" value="1"/>
</dbReference>
<dbReference type="PANTHER" id="PTHR24104">
    <property type="entry name" value="E3 UBIQUITIN-PROTEIN LIGASE NHLRC1-RELATED"/>
    <property type="match status" value="1"/>
</dbReference>
<name>A0A8J9Z1D0_BRALA</name>
<dbReference type="AlphaFoldDB" id="A0A8J9Z1D0"/>
<evidence type="ECO:0000256" key="3">
    <source>
        <dbReference type="SAM" id="MobiDB-lite"/>
    </source>
</evidence>
<dbReference type="InterPro" id="IPR011042">
    <property type="entry name" value="6-blade_b-propeller_TolB-like"/>
</dbReference>
<dbReference type="EMBL" id="OV696699">
    <property type="protein sequence ID" value="CAH1245727.1"/>
    <property type="molecule type" value="Genomic_DNA"/>
</dbReference>
<gene>
    <name evidence="4" type="primary">TRIM3</name>
    <name evidence="4" type="ORF">BLAG_LOCUS7962</name>
</gene>
<dbReference type="Proteomes" id="UP000838412">
    <property type="component" value="Chromosome 14"/>
</dbReference>
<accession>A0A8J9Z1D0</accession>
<evidence type="ECO:0000313" key="4">
    <source>
        <dbReference type="EMBL" id="CAH1245727.1"/>
    </source>
</evidence>
<keyword evidence="5" id="KW-1185">Reference proteome</keyword>
<proteinExistence type="predicted"/>
<reference evidence="4" key="1">
    <citation type="submission" date="2022-01" db="EMBL/GenBank/DDBJ databases">
        <authorList>
            <person name="Braso-Vives M."/>
        </authorList>
    </citation>
    <scope>NUCLEOTIDE SEQUENCE</scope>
</reference>
<evidence type="ECO:0000256" key="1">
    <source>
        <dbReference type="ARBA" id="ARBA00022737"/>
    </source>
</evidence>
<dbReference type="Gene3D" id="2.40.10.500">
    <property type="match status" value="1"/>
</dbReference>
<evidence type="ECO:0000313" key="5">
    <source>
        <dbReference type="Proteomes" id="UP000838412"/>
    </source>
</evidence>
<organism evidence="4 5">
    <name type="scientific">Branchiostoma lanceolatum</name>
    <name type="common">Common lancelet</name>
    <name type="synonym">Amphioxus lanceolatum</name>
    <dbReference type="NCBI Taxonomy" id="7740"/>
    <lineage>
        <taxon>Eukaryota</taxon>
        <taxon>Metazoa</taxon>
        <taxon>Chordata</taxon>
        <taxon>Cephalochordata</taxon>
        <taxon>Leptocardii</taxon>
        <taxon>Amphioxiformes</taxon>
        <taxon>Branchiostomatidae</taxon>
        <taxon>Branchiostoma</taxon>
    </lineage>
</organism>
<dbReference type="GO" id="GO:0043161">
    <property type="term" value="P:proteasome-mediated ubiquitin-dependent protein catabolic process"/>
    <property type="evidence" value="ECO:0007669"/>
    <property type="project" value="TreeGrafter"/>
</dbReference>
<feature type="region of interest" description="Disordered" evidence="3">
    <location>
        <begin position="95"/>
        <end position="287"/>
    </location>
</feature>
<dbReference type="OrthoDB" id="342730at2759"/>
<dbReference type="GO" id="GO:0000209">
    <property type="term" value="P:protein polyubiquitination"/>
    <property type="evidence" value="ECO:0007669"/>
    <property type="project" value="TreeGrafter"/>
</dbReference>
<dbReference type="SUPFAM" id="SSF101898">
    <property type="entry name" value="NHL repeat"/>
    <property type="match status" value="1"/>
</dbReference>
<dbReference type="GO" id="GO:0061630">
    <property type="term" value="F:ubiquitin protein ligase activity"/>
    <property type="evidence" value="ECO:0007669"/>
    <property type="project" value="TreeGrafter"/>
</dbReference>
<dbReference type="PROSITE" id="PS51125">
    <property type="entry name" value="NHL"/>
    <property type="match status" value="1"/>
</dbReference>
<feature type="compositionally biased region" description="Pro residues" evidence="3">
    <location>
        <begin position="191"/>
        <end position="204"/>
    </location>
</feature>